<dbReference type="PANTHER" id="PTHR47751">
    <property type="entry name" value="SUPERFAMILY HYDROLASE, PUTATIVE (AFU_ORTHOLOGUE AFUA_2G16580)-RELATED"/>
    <property type="match status" value="1"/>
</dbReference>
<dbReference type="Gene3D" id="1.10.10.800">
    <property type="match status" value="1"/>
</dbReference>
<dbReference type="Pfam" id="PF00561">
    <property type="entry name" value="Abhydrolase_1"/>
    <property type="match status" value="1"/>
</dbReference>
<dbReference type="InterPro" id="IPR051411">
    <property type="entry name" value="Polyketide_trans_af380"/>
</dbReference>
<reference evidence="3 4" key="1">
    <citation type="submission" date="2014-04" db="EMBL/GenBank/DDBJ databases">
        <authorList>
            <consortium name="DOE Joint Genome Institute"/>
            <person name="Kuo A."/>
            <person name="Martino E."/>
            <person name="Perotto S."/>
            <person name="Kohler A."/>
            <person name="Nagy L.G."/>
            <person name="Floudas D."/>
            <person name="Copeland A."/>
            <person name="Barry K.W."/>
            <person name="Cichocki N."/>
            <person name="Veneault-Fourrey C."/>
            <person name="LaButti K."/>
            <person name="Lindquist E.A."/>
            <person name="Lipzen A."/>
            <person name="Lundell T."/>
            <person name="Morin E."/>
            <person name="Murat C."/>
            <person name="Sun H."/>
            <person name="Tunlid A."/>
            <person name="Henrissat B."/>
            <person name="Grigoriev I.V."/>
            <person name="Hibbett D.S."/>
            <person name="Martin F."/>
            <person name="Nordberg H.P."/>
            <person name="Cantor M.N."/>
            <person name="Hua S.X."/>
        </authorList>
    </citation>
    <scope>NUCLEOTIDE SEQUENCE [LARGE SCALE GENOMIC DNA]</scope>
    <source>
        <strain evidence="3 4">Zn</strain>
    </source>
</reference>
<dbReference type="PANTHER" id="PTHR47751:SF2">
    <property type="entry name" value="DLTD N-TERMINAL DOMAIN PROTEIN (AFU_ORTHOLOGUE AFUA_8G00380)-RELATED"/>
    <property type="match status" value="1"/>
</dbReference>
<feature type="domain" description="AB hydrolase-1" evidence="2">
    <location>
        <begin position="31"/>
        <end position="278"/>
    </location>
</feature>
<protein>
    <recommendedName>
        <fullName evidence="2">AB hydrolase-1 domain-containing protein</fullName>
    </recommendedName>
</protein>
<dbReference type="Proteomes" id="UP000054321">
    <property type="component" value="Unassembled WGS sequence"/>
</dbReference>
<dbReference type="Gene3D" id="3.40.50.1820">
    <property type="entry name" value="alpha/beta hydrolase"/>
    <property type="match status" value="1"/>
</dbReference>
<evidence type="ECO:0000313" key="4">
    <source>
        <dbReference type="Proteomes" id="UP000054321"/>
    </source>
</evidence>
<organism evidence="3 4">
    <name type="scientific">Oidiodendron maius (strain Zn)</name>
    <dbReference type="NCBI Taxonomy" id="913774"/>
    <lineage>
        <taxon>Eukaryota</taxon>
        <taxon>Fungi</taxon>
        <taxon>Dikarya</taxon>
        <taxon>Ascomycota</taxon>
        <taxon>Pezizomycotina</taxon>
        <taxon>Leotiomycetes</taxon>
        <taxon>Leotiomycetes incertae sedis</taxon>
        <taxon>Myxotrichaceae</taxon>
        <taxon>Oidiodendron</taxon>
    </lineage>
</organism>
<dbReference type="EMBL" id="KN832882">
    <property type="protein sequence ID" value="KIM97495.1"/>
    <property type="molecule type" value="Genomic_DNA"/>
</dbReference>
<evidence type="ECO:0000313" key="3">
    <source>
        <dbReference type="EMBL" id="KIM97495.1"/>
    </source>
</evidence>
<dbReference type="HOGENOM" id="CLU_048587_1_1_1"/>
<reference evidence="4" key="2">
    <citation type="submission" date="2015-01" db="EMBL/GenBank/DDBJ databases">
        <title>Evolutionary Origins and Diversification of the Mycorrhizal Mutualists.</title>
        <authorList>
            <consortium name="DOE Joint Genome Institute"/>
            <consortium name="Mycorrhizal Genomics Consortium"/>
            <person name="Kohler A."/>
            <person name="Kuo A."/>
            <person name="Nagy L.G."/>
            <person name="Floudas D."/>
            <person name="Copeland A."/>
            <person name="Barry K.W."/>
            <person name="Cichocki N."/>
            <person name="Veneault-Fourrey C."/>
            <person name="LaButti K."/>
            <person name="Lindquist E.A."/>
            <person name="Lipzen A."/>
            <person name="Lundell T."/>
            <person name="Morin E."/>
            <person name="Murat C."/>
            <person name="Riley R."/>
            <person name="Ohm R."/>
            <person name="Sun H."/>
            <person name="Tunlid A."/>
            <person name="Henrissat B."/>
            <person name="Grigoriev I.V."/>
            <person name="Hibbett D.S."/>
            <person name="Martin F."/>
        </authorList>
    </citation>
    <scope>NUCLEOTIDE SEQUENCE [LARGE SCALE GENOMIC DNA]</scope>
    <source>
        <strain evidence="4">Zn</strain>
    </source>
</reference>
<dbReference type="OrthoDB" id="2498029at2759"/>
<dbReference type="STRING" id="913774.A0A0C3GN06"/>
<accession>A0A0C3GN06</accession>
<gene>
    <name evidence="3" type="ORF">OIDMADRAFT_58103</name>
</gene>
<dbReference type="InterPro" id="IPR000073">
    <property type="entry name" value="AB_hydrolase_1"/>
</dbReference>
<dbReference type="AlphaFoldDB" id="A0A0C3GN06"/>
<comment type="similarity">
    <text evidence="1">Belongs to the polyketide transferase af380 family.</text>
</comment>
<evidence type="ECO:0000259" key="2">
    <source>
        <dbReference type="Pfam" id="PF00561"/>
    </source>
</evidence>
<proteinExistence type="inferred from homology"/>
<keyword evidence="4" id="KW-1185">Reference proteome</keyword>
<evidence type="ECO:0000256" key="1">
    <source>
        <dbReference type="ARBA" id="ARBA00029464"/>
    </source>
</evidence>
<sequence length="323" mass="36070">MADRTDIEFKSYEGLTLRGWFYPNKSQERVPVIVMSHGLGGLKEHFLDDFAARFQAEGFAVLLYDNRCWGASDGLPRQETDPWKQVEDIHAAVSHSMTLPDIDPDRVVIWGSSYSGGNCMIAAAIDPRVKAVISQVPFTSGGAFYSHFPKELIDSLYANRVYGALPEYARLFAETLEEVKTDGARLLLGTEESALYYQEVSKRKLAPGVEWKNEVTLQTIYHLIKHEPGNFIHRIAPRPLLVVIGLKDSVLPAALVKAVYAKAGEGKEVLELDCGHFDAYHGEVFEINIKTQIEFLKKHMLYSPAKSANAGTNYDIHIPAQSI</sequence>
<dbReference type="InterPro" id="IPR029058">
    <property type="entry name" value="AB_hydrolase_fold"/>
</dbReference>
<dbReference type="InParanoid" id="A0A0C3GN06"/>
<dbReference type="SUPFAM" id="SSF53474">
    <property type="entry name" value="alpha/beta-Hydrolases"/>
    <property type="match status" value="1"/>
</dbReference>
<name>A0A0C3GN06_OIDMZ</name>